<evidence type="ECO:0000256" key="2">
    <source>
        <dbReference type="ARBA" id="ARBA00022692"/>
    </source>
</evidence>
<keyword evidence="3 5" id="KW-1133">Transmembrane helix</keyword>
<feature type="transmembrane region" description="Helical" evidence="5">
    <location>
        <begin position="37"/>
        <end position="58"/>
    </location>
</feature>
<dbReference type="GO" id="GO:0004671">
    <property type="term" value="F:protein C-terminal S-isoprenylcysteine carboxyl O-methyltransferase activity"/>
    <property type="evidence" value="ECO:0007669"/>
    <property type="project" value="InterPro"/>
</dbReference>
<comment type="subcellular location">
    <subcellularLocation>
        <location evidence="1">Membrane</location>
        <topology evidence="1">Multi-pass membrane protein</topology>
    </subcellularLocation>
</comment>
<dbReference type="EMBL" id="CYGY02000075">
    <property type="protein sequence ID" value="SIT50186.1"/>
    <property type="molecule type" value="Genomic_DNA"/>
</dbReference>
<keyword evidence="4 5" id="KW-0472">Membrane</keyword>
<dbReference type="Gene3D" id="1.20.120.1630">
    <property type="match status" value="1"/>
</dbReference>
<dbReference type="RefSeq" id="WP_087738911.1">
    <property type="nucleotide sequence ID" value="NZ_CYGY02000075.1"/>
</dbReference>
<feature type="transmembrane region" description="Helical" evidence="5">
    <location>
        <begin position="169"/>
        <end position="194"/>
    </location>
</feature>
<accession>A0A1N7SS49</accession>
<reference evidence="6" key="1">
    <citation type="submission" date="2016-12" db="EMBL/GenBank/DDBJ databases">
        <authorList>
            <person name="Moulin L."/>
        </authorList>
    </citation>
    <scope>NUCLEOTIDE SEQUENCE [LARGE SCALE GENOMIC DNA]</scope>
    <source>
        <strain evidence="6">STM 7183</strain>
    </source>
</reference>
<dbReference type="Pfam" id="PF04140">
    <property type="entry name" value="ICMT"/>
    <property type="match status" value="1"/>
</dbReference>
<gene>
    <name evidence="6" type="ORF">BN2476_750129</name>
</gene>
<dbReference type="AlphaFoldDB" id="A0A1N7SS49"/>
<comment type="caution">
    <text evidence="6">The sequence shown here is derived from an EMBL/GenBank/DDBJ whole genome shotgun (WGS) entry which is preliminary data.</text>
</comment>
<feature type="transmembrane region" description="Helical" evidence="5">
    <location>
        <begin position="95"/>
        <end position="113"/>
    </location>
</feature>
<keyword evidence="6" id="KW-0489">Methyltransferase</keyword>
<dbReference type="InterPro" id="IPR052527">
    <property type="entry name" value="Metal_cation-efflux_comp"/>
</dbReference>
<evidence type="ECO:0000256" key="5">
    <source>
        <dbReference type="SAM" id="Phobius"/>
    </source>
</evidence>
<keyword evidence="7" id="KW-1185">Reference proteome</keyword>
<dbReference type="PANTHER" id="PTHR43847">
    <property type="entry name" value="BLL3993 PROTEIN"/>
    <property type="match status" value="1"/>
</dbReference>
<dbReference type="GO" id="GO:0016020">
    <property type="term" value="C:membrane"/>
    <property type="evidence" value="ECO:0007669"/>
    <property type="project" value="UniProtKB-SubCell"/>
</dbReference>
<dbReference type="PANTHER" id="PTHR43847:SF1">
    <property type="entry name" value="BLL3993 PROTEIN"/>
    <property type="match status" value="1"/>
</dbReference>
<feature type="transmembrane region" description="Helical" evidence="5">
    <location>
        <begin position="64"/>
        <end position="83"/>
    </location>
</feature>
<dbReference type="Proteomes" id="UP000195569">
    <property type="component" value="Unassembled WGS sequence"/>
</dbReference>
<evidence type="ECO:0000313" key="6">
    <source>
        <dbReference type="EMBL" id="SIT50186.1"/>
    </source>
</evidence>
<sequence length="232" mass="25920">MGTIIDQEGTPAAQQEPCLSEVGAPASPRVGDVLLEVMSRVCAALMLSIFSYMAILHWRADPGRITLLLLVVTECFTVGLSLFARVPVRRDWSPFAWFCSMGATYYFLAVQLAPGVRLVPESVGGALQVAGICWQIFAKASLRRSFGLLPANRGVISTGAYRFIRHPMYLGYFIADMGFLLTTFGLQNVLVYGFQFALQGVRIMREEQLLSSDESYRRYKGKVRFRIIPRVF</sequence>
<dbReference type="InterPro" id="IPR007269">
    <property type="entry name" value="ICMT_MeTrfase"/>
</dbReference>
<proteinExistence type="predicted"/>
<evidence type="ECO:0000256" key="4">
    <source>
        <dbReference type="ARBA" id="ARBA00023136"/>
    </source>
</evidence>
<protein>
    <submittedName>
        <fullName evidence="6">Isoprenylcysteine carboxyl methyltransferase (ICMT) family protein</fullName>
    </submittedName>
</protein>
<evidence type="ECO:0000256" key="3">
    <source>
        <dbReference type="ARBA" id="ARBA00022989"/>
    </source>
</evidence>
<dbReference type="OrthoDB" id="9809773at2"/>
<keyword evidence="2 5" id="KW-0812">Transmembrane</keyword>
<evidence type="ECO:0000313" key="7">
    <source>
        <dbReference type="Proteomes" id="UP000195569"/>
    </source>
</evidence>
<organism evidence="6 7">
    <name type="scientific">Paraburkholderia piptadeniae</name>
    <dbReference type="NCBI Taxonomy" id="1701573"/>
    <lineage>
        <taxon>Bacteria</taxon>
        <taxon>Pseudomonadati</taxon>
        <taxon>Pseudomonadota</taxon>
        <taxon>Betaproteobacteria</taxon>
        <taxon>Burkholderiales</taxon>
        <taxon>Burkholderiaceae</taxon>
        <taxon>Paraburkholderia</taxon>
    </lineage>
</organism>
<keyword evidence="6" id="KW-0808">Transferase</keyword>
<dbReference type="GO" id="GO:0032259">
    <property type="term" value="P:methylation"/>
    <property type="evidence" value="ECO:0007669"/>
    <property type="project" value="UniProtKB-KW"/>
</dbReference>
<name>A0A1N7SS49_9BURK</name>
<evidence type="ECO:0000256" key="1">
    <source>
        <dbReference type="ARBA" id="ARBA00004141"/>
    </source>
</evidence>